<feature type="region of interest" description="Disordered" evidence="8">
    <location>
        <begin position="193"/>
        <end position="216"/>
    </location>
</feature>
<evidence type="ECO:0000259" key="9">
    <source>
        <dbReference type="PROSITE" id="PS50157"/>
    </source>
</evidence>
<dbReference type="PROSITE" id="PS00028">
    <property type="entry name" value="ZINC_FINGER_C2H2_1"/>
    <property type="match status" value="2"/>
</dbReference>
<feature type="region of interest" description="Disordered" evidence="8">
    <location>
        <begin position="48"/>
        <end position="68"/>
    </location>
</feature>
<dbReference type="SMART" id="SM00355">
    <property type="entry name" value="ZnF_C2H2"/>
    <property type="match status" value="2"/>
</dbReference>
<accession>A0A835H6T6</accession>
<dbReference type="InterPro" id="IPR044653">
    <property type="entry name" value="AZF1/2/3-like"/>
</dbReference>
<evidence type="ECO:0000256" key="2">
    <source>
        <dbReference type="ARBA" id="ARBA00022737"/>
    </source>
</evidence>
<reference evidence="10 11" key="1">
    <citation type="submission" date="2020-10" db="EMBL/GenBank/DDBJ databases">
        <title>The Coptis chinensis genome and diversification of protoberbering-type alkaloids.</title>
        <authorList>
            <person name="Wang B."/>
            <person name="Shu S."/>
            <person name="Song C."/>
            <person name="Liu Y."/>
        </authorList>
    </citation>
    <scope>NUCLEOTIDE SEQUENCE [LARGE SCALE GENOMIC DNA]</scope>
    <source>
        <strain evidence="10">HL-2020</strain>
        <tissue evidence="10">Leaf</tissue>
    </source>
</reference>
<keyword evidence="2" id="KW-0677">Repeat</keyword>
<feature type="region of interest" description="Disordered" evidence="8">
    <location>
        <begin position="1"/>
        <end position="25"/>
    </location>
</feature>
<evidence type="ECO:0000256" key="7">
    <source>
        <dbReference type="PROSITE-ProRule" id="PRU00042"/>
    </source>
</evidence>
<evidence type="ECO:0000256" key="8">
    <source>
        <dbReference type="SAM" id="MobiDB-lite"/>
    </source>
</evidence>
<feature type="compositionally biased region" description="Acidic residues" evidence="8">
    <location>
        <begin position="12"/>
        <end position="24"/>
    </location>
</feature>
<evidence type="ECO:0000256" key="1">
    <source>
        <dbReference type="ARBA" id="ARBA00022723"/>
    </source>
</evidence>
<dbReference type="EMBL" id="JADFTS010000008">
    <property type="protein sequence ID" value="KAF9592737.1"/>
    <property type="molecule type" value="Genomic_DNA"/>
</dbReference>
<feature type="domain" description="C2H2-type" evidence="9">
    <location>
        <begin position="248"/>
        <end position="275"/>
    </location>
</feature>
<dbReference type="Gene3D" id="3.30.160.60">
    <property type="entry name" value="Classic Zinc Finger"/>
    <property type="match status" value="1"/>
</dbReference>
<dbReference type="GO" id="GO:0008270">
    <property type="term" value="F:zinc ion binding"/>
    <property type="evidence" value="ECO:0007669"/>
    <property type="project" value="UniProtKB-KW"/>
</dbReference>
<keyword evidence="1" id="KW-0479">Metal-binding</keyword>
<dbReference type="GO" id="GO:0003700">
    <property type="term" value="F:DNA-binding transcription factor activity"/>
    <property type="evidence" value="ECO:0007669"/>
    <property type="project" value="InterPro"/>
</dbReference>
<sequence>MDQQILQFSKQEEEETTSADDDSEETKAYYRWAKSDSTSPFRIKFTMSSRSDGRKQEAKKITGGTTSVGDDRKIVLISNTNSNTTSSAQPLSPTYIHKEEAAERNHNNLPVKKRKYDHLNSHPERKLRGTATSKTFGTTDKHSSSYSRSCTPSPDSSIDSVLHISKKATTGDQGTSPSVNLCSYIQKTWPTAKRGRKRHYSSVSNLDHKEKEDKKQVNMVKQDENMINPEAVEEGGTSLMDVKQKNVKECHFCGKSFPTSQALGGHMSSHNNKRKKDWSEIFSTKIFAIGNGSAAEEKRVGKSKGEGSHQCTMCNKTFETGQALGGHKTCHRVSSVLVRSQVVEHSQTAVFDLNELPDINDDGGVHIESGPLLPLFA</sequence>
<feature type="compositionally biased region" description="Basic and acidic residues" evidence="8">
    <location>
        <begin position="206"/>
        <end position="216"/>
    </location>
</feature>
<keyword evidence="3 7" id="KW-0863">Zinc-finger</keyword>
<name>A0A835H6T6_9MAGN</name>
<dbReference type="GO" id="GO:0005634">
    <property type="term" value="C:nucleus"/>
    <property type="evidence" value="ECO:0007669"/>
    <property type="project" value="TreeGrafter"/>
</dbReference>
<comment type="caution">
    <text evidence="10">The sequence shown here is derived from an EMBL/GenBank/DDBJ whole genome shotgun (WGS) entry which is preliminary data.</text>
</comment>
<gene>
    <name evidence="10" type="ORF">IFM89_017307</name>
</gene>
<organism evidence="10 11">
    <name type="scientific">Coptis chinensis</name>
    <dbReference type="NCBI Taxonomy" id="261450"/>
    <lineage>
        <taxon>Eukaryota</taxon>
        <taxon>Viridiplantae</taxon>
        <taxon>Streptophyta</taxon>
        <taxon>Embryophyta</taxon>
        <taxon>Tracheophyta</taxon>
        <taxon>Spermatophyta</taxon>
        <taxon>Magnoliopsida</taxon>
        <taxon>Ranunculales</taxon>
        <taxon>Ranunculaceae</taxon>
        <taxon>Coptidoideae</taxon>
        <taxon>Coptis</taxon>
    </lineage>
</organism>
<dbReference type="OrthoDB" id="975071at2759"/>
<feature type="compositionally biased region" description="Low complexity" evidence="8">
    <location>
        <begin position="144"/>
        <end position="157"/>
    </location>
</feature>
<dbReference type="Proteomes" id="UP000631114">
    <property type="component" value="Unassembled WGS sequence"/>
</dbReference>
<dbReference type="AlphaFoldDB" id="A0A835H6T6"/>
<feature type="compositionally biased region" description="Basic and acidic residues" evidence="8">
    <location>
        <begin position="51"/>
        <end position="60"/>
    </location>
</feature>
<evidence type="ECO:0000256" key="4">
    <source>
        <dbReference type="ARBA" id="ARBA00022833"/>
    </source>
</evidence>
<evidence type="ECO:0000256" key="6">
    <source>
        <dbReference type="ARBA" id="ARBA00023163"/>
    </source>
</evidence>
<dbReference type="PANTHER" id="PTHR45988">
    <property type="entry name" value="C2H2 TYPE ZINC FINGER TRANSCRIPTION FACTOR FAMILY-RELATED"/>
    <property type="match status" value="1"/>
</dbReference>
<keyword evidence="11" id="KW-1185">Reference proteome</keyword>
<dbReference type="GO" id="GO:0000976">
    <property type="term" value="F:transcription cis-regulatory region binding"/>
    <property type="evidence" value="ECO:0007669"/>
    <property type="project" value="TreeGrafter"/>
</dbReference>
<feature type="domain" description="C2H2-type" evidence="9">
    <location>
        <begin position="309"/>
        <end position="331"/>
    </location>
</feature>
<keyword evidence="6" id="KW-0804">Transcription</keyword>
<evidence type="ECO:0000256" key="3">
    <source>
        <dbReference type="ARBA" id="ARBA00022771"/>
    </source>
</evidence>
<evidence type="ECO:0000313" key="11">
    <source>
        <dbReference type="Proteomes" id="UP000631114"/>
    </source>
</evidence>
<keyword evidence="4" id="KW-0862">Zinc</keyword>
<dbReference type="InterPro" id="IPR036236">
    <property type="entry name" value="Znf_C2H2_sf"/>
</dbReference>
<evidence type="ECO:0000313" key="10">
    <source>
        <dbReference type="EMBL" id="KAF9592737.1"/>
    </source>
</evidence>
<dbReference type="InterPro" id="IPR013087">
    <property type="entry name" value="Znf_C2H2_type"/>
</dbReference>
<dbReference type="PROSITE" id="PS50157">
    <property type="entry name" value="ZINC_FINGER_C2H2_2"/>
    <property type="match status" value="2"/>
</dbReference>
<evidence type="ECO:0000256" key="5">
    <source>
        <dbReference type="ARBA" id="ARBA00023015"/>
    </source>
</evidence>
<feature type="region of interest" description="Disordered" evidence="8">
    <location>
        <begin position="122"/>
        <end position="158"/>
    </location>
</feature>
<proteinExistence type="predicted"/>
<dbReference type="Pfam" id="PF13912">
    <property type="entry name" value="zf-C2H2_6"/>
    <property type="match status" value="2"/>
</dbReference>
<protein>
    <recommendedName>
        <fullName evidence="9">C2H2-type domain-containing protein</fullName>
    </recommendedName>
</protein>
<keyword evidence="5" id="KW-0805">Transcription regulation</keyword>
<dbReference type="SUPFAM" id="SSF57667">
    <property type="entry name" value="beta-beta-alpha zinc fingers"/>
    <property type="match status" value="1"/>
</dbReference>
<dbReference type="PANTHER" id="PTHR45988:SF18">
    <property type="entry name" value="C2H2-TYPE ZINC FINGER FAMILY PROTEIN"/>
    <property type="match status" value="1"/>
</dbReference>